<organism evidence="4 5">
    <name type="scientific">Homarus americanus</name>
    <name type="common">American lobster</name>
    <dbReference type="NCBI Taxonomy" id="6706"/>
    <lineage>
        <taxon>Eukaryota</taxon>
        <taxon>Metazoa</taxon>
        <taxon>Ecdysozoa</taxon>
        <taxon>Arthropoda</taxon>
        <taxon>Crustacea</taxon>
        <taxon>Multicrustacea</taxon>
        <taxon>Malacostraca</taxon>
        <taxon>Eumalacostraca</taxon>
        <taxon>Eucarida</taxon>
        <taxon>Decapoda</taxon>
        <taxon>Pleocyemata</taxon>
        <taxon>Astacidea</taxon>
        <taxon>Nephropoidea</taxon>
        <taxon>Nephropidae</taxon>
        <taxon>Homarus</taxon>
    </lineage>
</organism>
<dbReference type="Pfam" id="PF00061">
    <property type="entry name" value="Lipocalin"/>
    <property type="match status" value="1"/>
</dbReference>
<evidence type="ECO:0000313" key="4">
    <source>
        <dbReference type="EMBL" id="KAG7172265.1"/>
    </source>
</evidence>
<comment type="caution">
    <text evidence="4">The sequence shown here is derived from an EMBL/GenBank/DDBJ whole genome shotgun (WGS) entry which is preliminary data.</text>
</comment>
<evidence type="ECO:0000256" key="2">
    <source>
        <dbReference type="SAM" id="SignalP"/>
    </source>
</evidence>
<dbReference type="Proteomes" id="UP000747542">
    <property type="component" value="Unassembled WGS sequence"/>
</dbReference>
<evidence type="ECO:0000259" key="3">
    <source>
        <dbReference type="Pfam" id="PF00061"/>
    </source>
</evidence>
<keyword evidence="5" id="KW-1185">Reference proteome</keyword>
<feature type="chain" id="PRO_5035246778" evidence="2">
    <location>
        <begin position="33"/>
        <end position="354"/>
    </location>
</feature>
<gene>
    <name evidence="4" type="primary">Cra2-L4</name>
    <name evidence="4" type="ORF">Hamer_G009620</name>
</gene>
<protein>
    <submittedName>
        <fullName evidence="4">Crustacyanin-A2 subunit-like 4</fullName>
    </submittedName>
</protein>
<dbReference type="OrthoDB" id="565904at2759"/>
<feature type="domain" description="Lipocalin/cytosolic fatty-acid binding" evidence="3">
    <location>
        <begin position="59"/>
        <end position="188"/>
    </location>
</feature>
<name>A0A8J5N315_HOMAM</name>
<dbReference type="AlphaFoldDB" id="A0A8J5N315"/>
<keyword evidence="2" id="KW-0732">Signal</keyword>
<reference evidence="4" key="1">
    <citation type="journal article" date="2021" name="Sci. Adv.">
        <title>The American lobster genome reveals insights on longevity, neural, and immune adaptations.</title>
        <authorList>
            <person name="Polinski J.M."/>
            <person name="Zimin A.V."/>
            <person name="Clark K.F."/>
            <person name="Kohn A.B."/>
            <person name="Sadowski N."/>
            <person name="Timp W."/>
            <person name="Ptitsyn A."/>
            <person name="Khanna P."/>
            <person name="Romanova D.Y."/>
            <person name="Williams P."/>
            <person name="Greenwood S.J."/>
            <person name="Moroz L.L."/>
            <person name="Walt D.R."/>
            <person name="Bodnar A.G."/>
        </authorList>
    </citation>
    <scope>NUCLEOTIDE SEQUENCE</scope>
    <source>
        <strain evidence="4">GMGI-L3</strain>
    </source>
</reference>
<sequence>MGGVTGGGGWGRRRMGVWAALLFLVQVHHAHAFGIPEFLVFGNCPDLQVDPNINFEKFSGIWFNMEDVPNEYTDIVACSMANYTWLETIMTVDERGLNVDGKKVRKNSLMRPTEGQPGVLTVDAEGVPSAPYAIVGTDYDNYACVHSCMGFMGFKAAFSWVFTRVPNPDRAYVALCRDLLAENGIEPSAMQPMRQGKDCPYTEKLDALLAYSKGVQSKAKAKEMAEDKKSSTKKTHQIEPINAVPQEATVTQESIGTIQSSVVSFILDEEKHLRELEHEMEEEERRLKHTMEMDHRREEEEIEEIREEVIYENRRHRHEGGHRAEHAAGGGEHVHLSSLAFVLPVVSLLLPSSL</sequence>
<evidence type="ECO:0000313" key="5">
    <source>
        <dbReference type="Proteomes" id="UP000747542"/>
    </source>
</evidence>
<feature type="signal peptide" evidence="2">
    <location>
        <begin position="1"/>
        <end position="32"/>
    </location>
</feature>
<feature type="coiled-coil region" evidence="1">
    <location>
        <begin position="266"/>
        <end position="315"/>
    </location>
</feature>
<dbReference type="EMBL" id="JAHLQT010011563">
    <property type="protein sequence ID" value="KAG7172265.1"/>
    <property type="molecule type" value="Genomic_DNA"/>
</dbReference>
<accession>A0A8J5N315</accession>
<proteinExistence type="predicted"/>
<dbReference type="PANTHER" id="PTHR10612">
    <property type="entry name" value="APOLIPOPROTEIN D"/>
    <property type="match status" value="1"/>
</dbReference>
<evidence type="ECO:0000256" key="1">
    <source>
        <dbReference type="SAM" id="Coils"/>
    </source>
</evidence>
<dbReference type="GO" id="GO:0006629">
    <property type="term" value="P:lipid metabolic process"/>
    <property type="evidence" value="ECO:0007669"/>
    <property type="project" value="TreeGrafter"/>
</dbReference>
<dbReference type="InterPro" id="IPR000566">
    <property type="entry name" value="Lipocln_cytosolic_FA-bd_dom"/>
</dbReference>
<keyword evidence="1" id="KW-0175">Coiled coil</keyword>
<dbReference type="GO" id="GO:0000302">
    <property type="term" value="P:response to reactive oxygen species"/>
    <property type="evidence" value="ECO:0007669"/>
    <property type="project" value="TreeGrafter"/>
</dbReference>
<dbReference type="GO" id="GO:0005737">
    <property type="term" value="C:cytoplasm"/>
    <property type="evidence" value="ECO:0007669"/>
    <property type="project" value="TreeGrafter"/>
</dbReference>
<dbReference type="PANTHER" id="PTHR10612:SF15">
    <property type="entry name" value="APOLIPOPROTEIN D"/>
    <property type="match status" value="1"/>
</dbReference>